<dbReference type="Proteomes" id="UP000815846">
    <property type="component" value="Unassembled WGS sequence"/>
</dbReference>
<dbReference type="InterPro" id="IPR019734">
    <property type="entry name" value="TPR_rpt"/>
</dbReference>
<dbReference type="PROSITE" id="PS50005">
    <property type="entry name" value="TPR"/>
    <property type="match status" value="1"/>
</dbReference>
<feature type="repeat" description="TPR" evidence="1">
    <location>
        <begin position="106"/>
        <end position="139"/>
    </location>
</feature>
<dbReference type="InterPro" id="IPR011990">
    <property type="entry name" value="TPR-like_helical_dom_sf"/>
</dbReference>
<accession>A0ABY3MW72</accession>
<name>A0ABY3MW72_9GAMM</name>
<evidence type="ECO:0000313" key="2">
    <source>
        <dbReference type="EMBL" id="TYK65451.1"/>
    </source>
</evidence>
<proteinExistence type="predicted"/>
<dbReference type="InterPro" id="IPR037919">
    <property type="entry name" value="OGT"/>
</dbReference>
<keyword evidence="3" id="KW-1185">Reference proteome</keyword>
<dbReference type="PANTHER" id="PTHR44366">
    <property type="entry name" value="UDP-N-ACETYLGLUCOSAMINE--PEPTIDE N-ACETYLGLUCOSAMINYLTRANSFERASE 110 KDA SUBUNIT"/>
    <property type="match status" value="1"/>
</dbReference>
<gene>
    <name evidence="2" type="ORF">CWS31_010165</name>
</gene>
<dbReference type="Pfam" id="PF13432">
    <property type="entry name" value="TPR_16"/>
    <property type="match status" value="1"/>
</dbReference>
<organism evidence="2 3">
    <name type="scientific">Colwellia echini</name>
    <dbReference type="NCBI Taxonomy" id="1982103"/>
    <lineage>
        <taxon>Bacteria</taxon>
        <taxon>Pseudomonadati</taxon>
        <taxon>Pseudomonadota</taxon>
        <taxon>Gammaproteobacteria</taxon>
        <taxon>Alteromonadales</taxon>
        <taxon>Colwelliaceae</taxon>
        <taxon>Colwellia</taxon>
    </lineage>
</organism>
<protein>
    <submittedName>
        <fullName evidence="2">Tetratricopeptide repeat protein</fullName>
    </submittedName>
</protein>
<reference evidence="2 3" key="1">
    <citation type="submission" date="2019-08" db="EMBL/GenBank/DDBJ databases">
        <title>Microbe sample from Colwellia echini.</title>
        <authorList>
            <person name="Christiansen L."/>
            <person name="Pathiraja D."/>
            <person name="Schultz-Johansen M."/>
            <person name="Choi I.-G."/>
            <person name="Stougaard P."/>
        </authorList>
    </citation>
    <scope>NUCLEOTIDE SEQUENCE [LARGE SCALE GENOMIC DNA]</scope>
    <source>
        <strain evidence="2 3">A3</strain>
    </source>
</reference>
<evidence type="ECO:0000256" key="1">
    <source>
        <dbReference type="PROSITE-ProRule" id="PRU00339"/>
    </source>
</evidence>
<dbReference type="PANTHER" id="PTHR44366:SF1">
    <property type="entry name" value="UDP-N-ACETYLGLUCOSAMINE--PEPTIDE N-ACETYLGLUCOSAMINYLTRANSFERASE 110 KDA SUBUNIT"/>
    <property type="match status" value="1"/>
</dbReference>
<dbReference type="EMBL" id="PJAI02000010">
    <property type="protein sequence ID" value="TYK65451.1"/>
    <property type="molecule type" value="Genomic_DNA"/>
</dbReference>
<dbReference type="Gene3D" id="1.25.40.10">
    <property type="entry name" value="Tetratricopeptide repeat domain"/>
    <property type="match status" value="2"/>
</dbReference>
<evidence type="ECO:0000313" key="3">
    <source>
        <dbReference type="Proteomes" id="UP000815846"/>
    </source>
</evidence>
<dbReference type="SUPFAM" id="SSF48452">
    <property type="entry name" value="TPR-like"/>
    <property type="match status" value="1"/>
</dbReference>
<comment type="caution">
    <text evidence="2">The sequence shown here is derived from an EMBL/GenBank/DDBJ whole genome shotgun (WGS) entry which is preliminary data.</text>
</comment>
<dbReference type="SMART" id="SM00028">
    <property type="entry name" value="TPR"/>
    <property type="match status" value="3"/>
</dbReference>
<sequence>MSYINYFSSIKMIKTNAKHMTFQLTQCIKVLLSLTWSIILALSIITLTSCSNTSSNNNSTHDAQSTNSSAQDLQLYEDAIVALNNNELDRAKKLFITMSERQPNMAGSWTNLALISIKQGNLAQANTYIKTALNKNPNMPQALNLAGYLAQKAGKIKLAESYYLQAINVKANYGLAHYNVALLYDVYLQNIPLAVEHYQRYLTLNEQKDEATANWLEGLKATMAASN</sequence>
<keyword evidence="1" id="KW-0802">TPR repeat</keyword>